<keyword evidence="5" id="KW-1185">Reference proteome</keyword>
<evidence type="ECO:0000256" key="1">
    <source>
        <dbReference type="SAM" id="MobiDB-lite"/>
    </source>
</evidence>
<reference evidence="4 5" key="1">
    <citation type="submission" date="2019-03" db="EMBL/GenBank/DDBJ databases">
        <title>Genomics of glacier-inhabiting Cryobacterium strains.</title>
        <authorList>
            <person name="Liu Q."/>
            <person name="Xin Y.-H."/>
        </authorList>
    </citation>
    <scope>NUCLEOTIDE SEQUENCE [LARGE SCALE GENOMIC DNA]</scope>
    <source>
        <strain evidence="4 5">Hh4</strain>
    </source>
</reference>
<evidence type="ECO:0000313" key="5">
    <source>
        <dbReference type="Proteomes" id="UP000298313"/>
    </source>
</evidence>
<organism evidence="4 5">
    <name type="scientific">Cryobacterium fucosi</name>
    <dbReference type="NCBI Taxonomy" id="1259157"/>
    <lineage>
        <taxon>Bacteria</taxon>
        <taxon>Bacillati</taxon>
        <taxon>Actinomycetota</taxon>
        <taxon>Actinomycetes</taxon>
        <taxon>Micrococcales</taxon>
        <taxon>Microbacteriaceae</taxon>
        <taxon>Cryobacterium</taxon>
    </lineage>
</organism>
<dbReference type="RefSeq" id="WP_134522247.1">
    <property type="nucleotide sequence ID" value="NZ_SOHH01000025.1"/>
</dbReference>
<protein>
    <submittedName>
        <fullName evidence="4">Metal-dependent transcriptional regulator</fullName>
    </submittedName>
</protein>
<dbReference type="InterPro" id="IPR038157">
    <property type="entry name" value="FeoA_core_dom"/>
</dbReference>
<evidence type="ECO:0000313" key="4">
    <source>
        <dbReference type="EMBL" id="TFD82498.1"/>
    </source>
</evidence>
<dbReference type="Gene3D" id="2.30.30.90">
    <property type="match status" value="1"/>
</dbReference>
<dbReference type="AlphaFoldDB" id="A0A4R9BGK7"/>
<feature type="domain" description="Ferrous iron transporter FeoA-like" evidence="3">
    <location>
        <begin position="102"/>
        <end position="175"/>
    </location>
</feature>
<dbReference type="OrthoDB" id="5110018at2"/>
<dbReference type="InterPro" id="IPR007167">
    <property type="entry name" value="Fe-transptr_FeoA-like"/>
</dbReference>
<sequence>MSNNDRAIAKSGFLAPSRSGDTTAAGLTQPIRRVDRRRILHTFLIETLGYTYDDALDEAKNLDRSVSDAMVERFDNHPREPTRHSDPVPSALGRPVGRVVTQLTDAESGREWAVIRVSGDEPAVLAYLAGIGLTAEARLTVRKKRSYSDVTTIQILGHAQEIHLGTVASDAVWVSSATR</sequence>
<name>A0A4R9BGK7_9MICO</name>
<feature type="compositionally biased region" description="Basic and acidic residues" evidence="1">
    <location>
        <begin position="73"/>
        <end position="86"/>
    </location>
</feature>
<dbReference type="EMBL" id="SOHH01000025">
    <property type="protein sequence ID" value="TFD82498.1"/>
    <property type="molecule type" value="Genomic_DNA"/>
</dbReference>
<feature type="region of interest" description="Disordered" evidence="1">
    <location>
        <begin position="73"/>
        <end position="93"/>
    </location>
</feature>
<dbReference type="GO" id="GO:0046914">
    <property type="term" value="F:transition metal ion binding"/>
    <property type="evidence" value="ECO:0007669"/>
    <property type="project" value="InterPro"/>
</dbReference>
<dbReference type="Proteomes" id="UP000298313">
    <property type="component" value="Unassembled WGS sequence"/>
</dbReference>
<proteinExistence type="predicted"/>
<dbReference type="InterPro" id="IPR001367">
    <property type="entry name" value="Fe_dep_repressor"/>
</dbReference>
<dbReference type="Gene3D" id="1.10.10.10">
    <property type="entry name" value="Winged helix-like DNA-binding domain superfamily/Winged helix DNA-binding domain"/>
    <property type="match status" value="1"/>
</dbReference>
<accession>A0A4R9BGK7</accession>
<dbReference type="GO" id="GO:0046983">
    <property type="term" value="F:protein dimerization activity"/>
    <property type="evidence" value="ECO:0007669"/>
    <property type="project" value="InterPro"/>
</dbReference>
<gene>
    <name evidence="4" type="ORF">E3T48_02215</name>
</gene>
<feature type="region of interest" description="Disordered" evidence="1">
    <location>
        <begin position="1"/>
        <end position="27"/>
    </location>
</feature>
<dbReference type="Pfam" id="PF02742">
    <property type="entry name" value="Fe_dep_repr_C"/>
    <property type="match status" value="1"/>
</dbReference>
<dbReference type="InterPro" id="IPR036421">
    <property type="entry name" value="Fe_dep_repressor_sf"/>
</dbReference>
<feature type="domain" description="Iron dependent repressor metal binding and dimerisation" evidence="2">
    <location>
        <begin position="23"/>
        <end position="83"/>
    </location>
</feature>
<dbReference type="SUPFAM" id="SSF47979">
    <property type="entry name" value="Iron-dependent repressor protein, dimerization domain"/>
    <property type="match status" value="1"/>
</dbReference>
<evidence type="ECO:0000259" key="2">
    <source>
        <dbReference type="Pfam" id="PF02742"/>
    </source>
</evidence>
<dbReference type="Pfam" id="PF04023">
    <property type="entry name" value="FeoA"/>
    <property type="match status" value="1"/>
</dbReference>
<evidence type="ECO:0000259" key="3">
    <source>
        <dbReference type="Pfam" id="PF04023"/>
    </source>
</evidence>
<comment type="caution">
    <text evidence="4">The sequence shown here is derived from an EMBL/GenBank/DDBJ whole genome shotgun (WGS) entry which is preliminary data.</text>
</comment>
<dbReference type="InterPro" id="IPR036388">
    <property type="entry name" value="WH-like_DNA-bd_sf"/>
</dbReference>